<proteinExistence type="predicted"/>
<feature type="region of interest" description="Disordered" evidence="1">
    <location>
        <begin position="93"/>
        <end position="117"/>
    </location>
</feature>
<evidence type="ECO:0000313" key="3">
    <source>
        <dbReference type="Proteomes" id="UP000187209"/>
    </source>
</evidence>
<evidence type="ECO:0000256" key="1">
    <source>
        <dbReference type="SAM" id="MobiDB-lite"/>
    </source>
</evidence>
<reference evidence="2 3" key="1">
    <citation type="submission" date="2016-11" db="EMBL/GenBank/DDBJ databases">
        <title>The macronuclear genome of Stentor coeruleus: a giant cell with tiny introns.</title>
        <authorList>
            <person name="Slabodnick M."/>
            <person name="Ruby J.G."/>
            <person name="Reiff S.B."/>
            <person name="Swart E.C."/>
            <person name="Gosai S."/>
            <person name="Prabakaran S."/>
            <person name="Witkowska E."/>
            <person name="Larue G.E."/>
            <person name="Fisher S."/>
            <person name="Freeman R.M."/>
            <person name="Gunawardena J."/>
            <person name="Chu W."/>
            <person name="Stover N.A."/>
            <person name="Gregory B.D."/>
            <person name="Nowacki M."/>
            <person name="Derisi J."/>
            <person name="Roy S.W."/>
            <person name="Marshall W.F."/>
            <person name="Sood P."/>
        </authorList>
    </citation>
    <scope>NUCLEOTIDE SEQUENCE [LARGE SCALE GENOMIC DNA]</scope>
    <source>
        <strain evidence="2">WM001</strain>
    </source>
</reference>
<comment type="caution">
    <text evidence="2">The sequence shown here is derived from an EMBL/GenBank/DDBJ whole genome shotgun (WGS) entry which is preliminary data.</text>
</comment>
<accession>A0A1R2AZ52</accession>
<dbReference type="EMBL" id="MPUH01001158">
    <property type="protein sequence ID" value="OMJ69782.1"/>
    <property type="molecule type" value="Genomic_DNA"/>
</dbReference>
<dbReference type="Proteomes" id="UP000187209">
    <property type="component" value="Unassembled WGS sequence"/>
</dbReference>
<evidence type="ECO:0000313" key="2">
    <source>
        <dbReference type="EMBL" id="OMJ69782.1"/>
    </source>
</evidence>
<name>A0A1R2AZ52_9CILI</name>
<organism evidence="2 3">
    <name type="scientific">Stentor coeruleus</name>
    <dbReference type="NCBI Taxonomy" id="5963"/>
    <lineage>
        <taxon>Eukaryota</taxon>
        <taxon>Sar</taxon>
        <taxon>Alveolata</taxon>
        <taxon>Ciliophora</taxon>
        <taxon>Postciliodesmatophora</taxon>
        <taxon>Heterotrichea</taxon>
        <taxon>Heterotrichida</taxon>
        <taxon>Stentoridae</taxon>
        <taxon>Stentor</taxon>
    </lineage>
</organism>
<gene>
    <name evidence="2" type="ORF">SteCoe_32397</name>
</gene>
<sequence length="178" mass="20878">MSSLSYSDEHLAWQQRVQKEVNSAVTFISLFENGIRPSRGLRNFVIKPIKTLSQTQQFFAPIEDQSHLKLVDRNVHAEVRGKYARAPCLNTRPMTTKNNVPKTFFKDTSPQSKGTNRHFSILERRRRLRRRNSSMSQVENEEMLDEDINEVTRLLKIERIKRLIAQKKLAYRDKSDGF</sequence>
<protein>
    <submittedName>
        <fullName evidence="2">Uncharacterized protein</fullName>
    </submittedName>
</protein>
<keyword evidence="3" id="KW-1185">Reference proteome</keyword>
<dbReference type="AlphaFoldDB" id="A0A1R2AZ52"/>